<name>A0ABN1IQ80_9CLOT</name>
<keyword evidence="4" id="KW-0808">Transferase</keyword>
<dbReference type="PANTHER" id="PTHR43711:SF26">
    <property type="entry name" value="SENSOR HISTIDINE KINASE RCSC"/>
    <property type="match status" value="1"/>
</dbReference>
<dbReference type="InterPro" id="IPR003661">
    <property type="entry name" value="HisK_dim/P_dom"/>
</dbReference>
<dbReference type="SUPFAM" id="SSF55874">
    <property type="entry name" value="ATPase domain of HSP90 chaperone/DNA topoisomerase II/histidine kinase"/>
    <property type="match status" value="1"/>
</dbReference>
<dbReference type="InterPro" id="IPR050736">
    <property type="entry name" value="Sensor_HK_Regulatory"/>
</dbReference>
<dbReference type="EMBL" id="BAAACF010000001">
    <property type="protein sequence ID" value="GAA0719043.1"/>
    <property type="molecule type" value="Genomic_DNA"/>
</dbReference>
<dbReference type="InterPro" id="IPR004358">
    <property type="entry name" value="Sig_transdc_His_kin-like_C"/>
</dbReference>
<reference evidence="8 9" key="1">
    <citation type="journal article" date="2019" name="Int. J. Syst. Evol. Microbiol.">
        <title>The Global Catalogue of Microorganisms (GCM) 10K type strain sequencing project: providing services to taxonomists for standard genome sequencing and annotation.</title>
        <authorList>
            <consortium name="The Broad Institute Genomics Platform"/>
            <consortium name="The Broad Institute Genome Sequencing Center for Infectious Disease"/>
            <person name="Wu L."/>
            <person name="Ma J."/>
        </authorList>
    </citation>
    <scope>NUCLEOTIDE SEQUENCE [LARGE SCALE GENOMIC DNA]</scope>
    <source>
        <strain evidence="8 9">JCM 1405</strain>
    </source>
</reference>
<dbReference type="CDD" id="cd00082">
    <property type="entry name" value="HisKA"/>
    <property type="match status" value="1"/>
</dbReference>
<evidence type="ECO:0000256" key="3">
    <source>
        <dbReference type="ARBA" id="ARBA00022553"/>
    </source>
</evidence>
<accession>A0ABN1IQ80</accession>
<dbReference type="PRINTS" id="PR00344">
    <property type="entry name" value="BCTRLSENSOR"/>
</dbReference>
<dbReference type="InterPro" id="IPR036097">
    <property type="entry name" value="HisK_dim/P_sf"/>
</dbReference>
<dbReference type="PROSITE" id="PS50109">
    <property type="entry name" value="HIS_KIN"/>
    <property type="match status" value="1"/>
</dbReference>
<evidence type="ECO:0000256" key="4">
    <source>
        <dbReference type="ARBA" id="ARBA00022679"/>
    </source>
</evidence>
<dbReference type="InterPro" id="IPR036890">
    <property type="entry name" value="HATPase_C_sf"/>
</dbReference>
<keyword evidence="5" id="KW-0418">Kinase</keyword>
<proteinExistence type="predicted"/>
<organism evidence="8 9">
    <name type="scientific">Clostridium malenominatum</name>
    <dbReference type="NCBI Taxonomy" id="1539"/>
    <lineage>
        <taxon>Bacteria</taxon>
        <taxon>Bacillati</taxon>
        <taxon>Bacillota</taxon>
        <taxon>Clostridia</taxon>
        <taxon>Eubacteriales</taxon>
        <taxon>Clostridiaceae</taxon>
        <taxon>Clostridium</taxon>
    </lineage>
</organism>
<dbReference type="Pfam" id="PF00512">
    <property type="entry name" value="HisKA"/>
    <property type="match status" value="1"/>
</dbReference>
<keyword evidence="6" id="KW-0902">Two-component regulatory system</keyword>
<gene>
    <name evidence="8" type="ORF">GCM10008905_06570</name>
</gene>
<dbReference type="CDD" id="cd16922">
    <property type="entry name" value="HATPase_EvgS-ArcB-TorS-like"/>
    <property type="match status" value="1"/>
</dbReference>
<dbReference type="EC" id="2.7.13.3" evidence="2"/>
<comment type="caution">
    <text evidence="8">The sequence shown here is derived from an EMBL/GenBank/DDBJ whole genome shotgun (WGS) entry which is preliminary data.</text>
</comment>
<keyword evidence="9" id="KW-1185">Reference proteome</keyword>
<dbReference type="Gene3D" id="1.10.287.130">
    <property type="match status" value="1"/>
</dbReference>
<dbReference type="SUPFAM" id="SSF47384">
    <property type="entry name" value="Homodimeric domain of signal transducing histidine kinase"/>
    <property type="match status" value="1"/>
</dbReference>
<dbReference type="Gene3D" id="3.30.565.10">
    <property type="entry name" value="Histidine kinase-like ATPase, C-terminal domain"/>
    <property type="match status" value="1"/>
</dbReference>
<protein>
    <recommendedName>
        <fullName evidence="2">histidine kinase</fullName>
        <ecNumber evidence="2">2.7.13.3</ecNumber>
    </recommendedName>
</protein>
<evidence type="ECO:0000313" key="9">
    <source>
        <dbReference type="Proteomes" id="UP001500339"/>
    </source>
</evidence>
<dbReference type="Proteomes" id="UP001500339">
    <property type="component" value="Unassembled WGS sequence"/>
</dbReference>
<keyword evidence="3" id="KW-0597">Phosphoprotein</keyword>
<dbReference type="Pfam" id="PF02518">
    <property type="entry name" value="HATPase_c"/>
    <property type="match status" value="1"/>
</dbReference>
<dbReference type="RefSeq" id="WP_343766592.1">
    <property type="nucleotide sequence ID" value="NZ_BAAACF010000001.1"/>
</dbReference>
<evidence type="ECO:0000256" key="6">
    <source>
        <dbReference type="ARBA" id="ARBA00023012"/>
    </source>
</evidence>
<evidence type="ECO:0000256" key="2">
    <source>
        <dbReference type="ARBA" id="ARBA00012438"/>
    </source>
</evidence>
<evidence type="ECO:0000256" key="5">
    <source>
        <dbReference type="ARBA" id="ARBA00022777"/>
    </source>
</evidence>
<comment type="catalytic activity">
    <reaction evidence="1">
        <text>ATP + protein L-histidine = ADP + protein N-phospho-L-histidine.</text>
        <dbReference type="EC" id="2.7.13.3"/>
    </reaction>
</comment>
<feature type="domain" description="Histidine kinase" evidence="7">
    <location>
        <begin position="21"/>
        <end position="243"/>
    </location>
</feature>
<evidence type="ECO:0000313" key="8">
    <source>
        <dbReference type="EMBL" id="GAA0719043.1"/>
    </source>
</evidence>
<dbReference type="SMART" id="SM00388">
    <property type="entry name" value="HisKA"/>
    <property type="match status" value="1"/>
</dbReference>
<dbReference type="InterPro" id="IPR003594">
    <property type="entry name" value="HATPase_dom"/>
</dbReference>
<dbReference type="InterPro" id="IPR005467">
    <property type="entry name" value="His_kinase_dom"/>
</dbReference>
<sequence>MVNCKNGDLEYQRLKKELILNISHELKTPINVIHTALQMCNLVLDDSDNNNAALLKTYFNIMKKNCYRLLRIADNTIDISSIDSGCYELNIENANIVSIIENITMYSVEYAKAKGIELIFDTNVEERYLACDRNKIEKIILNLLSNALKFTKKGGQVFVKIKDENDYIYISVKDTGIGIHPEKIATIFETFEQTDRTLNRNNEGSGMGLPLVKALAEIHNGEVCVNSEYGKGSEFIIKLPIKDCDNECNNFIALTDLDKVNIEFSDIYL</sequence>
<dbReference type="SMART" id="SM00387">
    <property type="entry name" value="HATPase_c"/>
    <property type="match status" value="1"/>
</dbReference>
<evidence type="ECO:0000256" key="1">
    <source>
        <dbReference type="ARBA" id="ARBA00000085"/>
    </source>
</evidence>
<evidence type="ECO:0000259" key="7">
    <source>
        <dbReference type="PROSITE" id="PS50109"/>
    </source>
</evidence>
<dbReference type="PANTHER" id="PTHR43711">
    <property type="entry name" value="TWO-COMPONENT HISTIDINE KINASE"/>
    <property type="match status" value="1"/>
</dbReference>